<evidence type="ECO:0000256" key="1">
    <source>
        <dbReference type="ARBA" id="ARBA00004651"/>
    </source>
</evidence>
<evidence type="ECO:0000256" key="10">
    <source>
        <dbReference type="SAM" id="Phobius"/>
    </source>
</evidence>
<keyword evidence="8 10" id="KW-0472">Membrane</keyword>
<dbReference type="GO" id="GO:0015385">
    <property type="term" value="F:sodium:proton antiporter activity"/>
    <property type="evidence" value="ECO:0007669"/>
    <property type="project" value="InterPro"/>
</dbReference>
<dbReference type="AlphaFoldDB" id="A0A2N6QFP8"/>
<organism evidence="12 13">
    <name type="scientific">Staphylococcus pettenkoferi</name>
    <dbReference type="NCBI Taxonomy" id="170573"/>
    <lineage>
        <taxon>Bacteria</taxon>
        <taxon>Bacillati</taxon>
        <taxon>Bacillota</taxon>
        <taxon>Bacilli</taxon>
        <taxon>Bacillales</taxon>
        <taxon>Staphylococcaceae</taxon>
        <taxon>Staphylococcus</taxon>
    </lineage>
</organism>
<dbReference type="EMBL" id="PNGG01000004">
    <property type="protein sequence ID" value="PMC18407.1"/>
    <property type="molecule type" value="Genomic_DNA"/>
</dbReference>
<dbReference type="GO" id="GO:0015386">
    <property type="term" value="F:potassium:proton antiporter activity"/>
    <property type="evidence" value="ECO:0007669"/>
    <property type="project" value="TreeGrafter"/>
</dbReference>
<evidence type="ECO:0000259" key="11">
    <source>
        <dbReference type="Pfam" id="PF00999"/>
    </source>
</evidence>
<feature type="transmembrane region" description="Helical" evidence="10">
    <location>
        <begin position="311"/>
        <end position="335"/>
    </location>
</feature>
<feature type="transmembrane region" description="Helical" evidence="10">
    <location>
        <begin position="277"/>
        <end position="299"/>
    </location>
</feature>
<protein>
    <submittedName>
        <fullName evidence="12">Sodium:proton antiporter</fullName>
    </submittedName>
</protein>
<keyword evidence="9" id="KW-0739">Sodium transport</keyword>
<feature type="transmembrane region" description="Helical" evidence="10">
    <location>
        <begin position="31"/>
        <end position="49"/>
    </location>
</feature>
<keyword evidence="3" id="KW-1003">Cell membrane</keyword>
<accession>A0A2N6QFP8</accession>
<evidence type="ECO:0000256" key="4">
    <source>
        <dbReference type="ARBA" id="ARBA00022692"/>
    </source>
</evidence>
<dbReference type="GO" id="GO:0098719">
    <property type="term" value="P:sodium ion import across plasma membrane"/>
    <property type="evidence" value="ECO:0007669"/>
    <property type="project" value="TreeGrafter"/>
</dbReference>
<evidence type="ECO:0000256" key="6">
    <source>
        <dbReference type="ARBA" id="ARBA00023053"/>
    </source>
</evidence>
<evidence type="ECO:0000256" key="8">
    <source>
        <dbReference type="ARBA" id="ARBA00023136"/>
    </source>
</evidence>
<evidence type="ECO:0000313" key="13">
    <source>
        <dbReference type="Proteomes" id="UP000235748"/>
    </source>
</evidence>
<dbReference type="Proteomes" id="UP000235748">
    <property type="component" value="Unassembled WGS sequence"/>
</dbReference>
<dbReference type="InterPro" id="IPR018422">
    <property type="entry name" value="Cation/H_exchanger_CPA1"/>
</dbReference>
<dbReference type="STRING" id="170573.GCA_001076995_00497"/>
<evidence type="ECO:0000256" key="5">
    <source>
        <dbReference type="ARBA" id="ARBA00022989"/>
    </source>
</evidence>
<feature type="transmembrane region" description="Helical" evidence="10">
    <location>
        <begin position="183"/>
        <end position="206"/>
    </location>
</feature>
<feature type="transmembrane region" description="Helical" evidence="10">
    <location>
        <begin position="361"/>
        <end position="386"/>
    </location>
</feature>
<dbReference type="PANTHER" id="PTHR10110:SF86">
    <property type="entry name" value="SODIUM_HYDROGEN EXCHANGER 7"/>
    <property type="match status" value="1"/>
</dbReference>
<keyword evidence="5 10" id="KW-1133">Transmembrane helix</keyword>
<dbReference type="GO" id="GO:0005886">
    <property type="term" value="C:plasma membrane"/>
    <property type="evidence" value="ECO:0007669"/>
    <property type="project" value="UniProtKB-SubCell"/>
</dbReference>
<dbReference type="Pfam" id="PF00999">
    <property type="entry name" value="Na_H_Exchanger"/>
    <property type="match status" value="1"/>
</dbReference>
<reference evidence="12 13" key="1">
    <citation type="submission" date="2017-09" db="EMBL/GenBank/DDBJ databases">
        <title>Bacterial strain isolated from the female urinary microbiota.</title>
        <authorList>
            <person name="Thomas-White K."/>
            <person name="Kumar N."/>
            <person name="Forster S."/>
            <person name="Putonti C."/>
            <person name="Lawley T."/>
            <person name="Wolfe A.J."/>
        </authorList>
    </citation>
    <scope>NUCLEOTIDE SEQUENCE [LARGE SCALE GENOMIC DNA]</scope>
    <source>
        <strain evidence="12 13">UMB0834</strain>
    </source>
</reference>
<proteinExistence type="predicted"/>
<evidence type="ECO:0000256" key="7">
    <source>
        <dbReference type="ARBA" id="ARBA00023065"/>
    </source>
</evidence>
<dbReference type="Gene3D" id="6.10.140.1330">
    <property type="match status" value="1"/>
</dbReference>
<comment type="subcellular location">
    <subcellularLocation>
        <location evidence="1">Cell membrane</location>
        <topology evidence="1">Multi-pass membrane protein</topology>
    </subcellularLocation>
</comment>
<keyword evidence="4 10" id="KW-0812">Transmembrane</keyword>
<feature type="transmembrane region" description="Helical" evidence="10">
    <location>
        <begin position="84"/>
        <end position="107"/>
    </location>
</feature>
<keyword evidence="2" id="KW-0813">Transport</keyword>
<keyword evidence="6" id="KW-0915">Sodium</keyword>
<keyword evidence="7" id="KW-0406">Ion transport</keyword>
<dbReference type="PANTHER" id="PTHR10110">
    <property type="entry name" value="SODIUM/HYDROGEN EXCHANGER"/>
    <property type="match status" value="1"/>
</dbReference>
<dbReference type="GO" id="GO:0051453">
    <property type="term" value="P:regulation of intracellular pH"/>
    <property type="evidence" value="ECO:0007669"/>
    <property type="project" value="TreeGrafter"/>
</dbReference>
<evidence type="ECO:0000256" key="2">
    <source>
        <dbReference type="ARBA" id="ARBA00022448"/>
    </source>
</evidence>
<name>A0A2N6QFP8_9STAP</name>
<sequence>MYLLEAFLIFILAVVISSIIHNRLPKVPMAFIQIALGVCLFILPIPLHFEFDSEVFMMAVIAPLLFVEGTHVSRTKLLEYRKPIILMAMALVFTTVIGVGFFIHWIWPHLPMPAAFAIAAILCPTDAVAVQAITKGKVLPKGAMSILEGESLLNDAAGIISFKIAVTALVTGAFSALNAIGQFIISTIIGVLIGFIIGFVIVRLRVYLSANKGLKDSNTLIFIQLLTPFAVYLLAEELHASGIIAVVVAGLVHGFEHDRLIRAQTELQMSYNQIWDTLSYALNGFVFVVLGYIVPKVVIDIVEHEPENIHFLIITTLLIALAIYIVRFVWVYIWFKDFYYPRNIQSYLDEETDTPPRRGSYALVMTMCGIHGTISLSMALTLPTMLADHHAFTFKNDLLFIASLMVLISLVMAQVILPLITPSASRKEQQTMSYQTTKIYILERVISYFREQGKQHKDENYSAIISSYFDELLFLLQIEPENKNAKEVKRLEDLASEVETETLERLVEQDKIDRAVLQKYHTAIENTVHYRESTFVQRFKMRIKMFALRYRAKNKPESKQQLAEFKTNMREVMKVMRIVHHNIALRLTKEQTNENVFEVSIVLYEYYNRFNLLRRRNRKYTKTAPLQTAEQKMQGLYLQRQYLDELVAQGHVNQTIATQVRENINYNEIVVASE</sequence>
<comment type="caution">
    <text evidence="12">The sequence shown here is derived from an EMBL/GenBank/DDBJ whole genome shotgun (WGS) entry which is preliminary data.</text>
</comment>
<feature type="domain" description="Cation/H+ exchanger transmembrane" evidence="11">
    <location>
        <begin position="12"/>
        <end position="417"/>
    </location>
</feature>
<dbReference type="RefSeq" id="WP_070503790.1">
    <property type="nucleotide sequence ID" value="NZ_JALCYA010000009.1"/>
</dbReference>
<feature type="transmembrane region" description="Helical" evidence="10">
    <location>
        <begin position="6"/>
        <end position="24"/>
    </location>
</feature>
<dbReference type="InterPro" id="IPR006153">
    <property type="entry name" value="Cation/H_exchanger_TM"/>
</dbReference>
<gene>
    <name evidence="12" type="ORF">CJ235_08220</name>
</gene>
<evidence type="ECO:0000256" key="9">
    <source>
        <dbReference type="ARBA" id="ARBA00023201"/>
    </source>
</evidence>
<evidence type="ECO:0000256" key="3">
    <source>
        <dbReference type="ARBA" id="ARBA00022475"/>
    </source>
</evidence>
<evidence type="ECO:0000313" key="12">
    <source>
        <dbReference type="EMBL" id="PMC18407.1"/>
    </source>
</evidence>
<feature type="transmembrane region" description="Helical" evidence="10">
    <location>
        <begin position="398"/>
        <end position="420"/>
    </location>
</feature>